<reference evidence="3" key="1">
    <citation type="submission" date="2022-06" db="EMBL/GenBank/DDBJ databases">
        <title>WGS of actinobacteria.</title>
        <authorList>
            <person name="Thawai C."/>
        </authorList>
    </citation>
    <scope>NUCLEOTIDE SEQUENCE</scope>
    <source>
        <strain evidence="3">AA8</strain>
    </source>
</reference>
<dbReference type="Gene3D" id="1.10.10.10">
    <property type="entry name" value="Winged helix-like DNA-binding domain superfamily/Winged helix DNA-binding domain"/>
    <property type="match status" value="1"/>
</dbReference>
<feature type="region of interest" description="Disordered" evidence="1">
    <location>
        <begin position="89"/>
        <end position="122"/>
    </location>
</feature>
<keyword evidence="4" id="KW-1185">Reference proteome</keyword>
<feature type="compositionally biased region" description="Low complexity" evidence="1">
    <location>
        <begin position="106"/>
        <end position="121"/>
    </location>
</feature>
<gene>
    <name evidence="3" type="ORF">NQU55_28455</name>
</gene>
<dbReference type="RefSeq" id="WP_168095357.1">
    <property type="nucleotide sequence ID" value="NZ_JAATER010000400.1"/>
</dbReference>
<evidence type="ECO:0000256" key="1">
    <source>
        <dbReference type="SAM" id="MobiDB-lite"/>
    </source>
</evidence>
<evidence type="ECO:0000259" key="2">
    <source>
        <dbReference type="Pfam" id="PF03551"/>
    </source>
</evidence>
<sequence length="132" mass="14078">MAGGDTAGHPQLSEGSVQLRVGTLYGVLDRLAKDELIELDREEVQQGGRLRPYYRLTSAGEQALTAEAQRMAVGTQAAVHRIAAGRDGCGLARPARREASRDHPPRTALPRPAAPAAVLPTHQDSFSPLAAY</sequence>
<dbReference type="InterPro" id="IPR036388">
    <property type="entry name" value="WH-like_DNA-bd_sf"/>
</dbReference>
<dbReference type="AlphaFoldDB" id="A0A9X2LKY2"/>
<evidence type="ECO:0000313" key="4">
    <source>
        <dbReference type="Proteomes" id="UP001142374"/>
    </source>
</evidence>
<protein>
    <submittedName>
        <fullName evidence="3">PadR family transcriptional regulator</fullName>
    </submittedName>
</protein>
<feature type="compositionally biased region" description="Basic and acidic residues" evidence="1">
    <location>
        <begin position="95"/>
        <end position="105"/>
    </location>
</feature>
<organism evidence="3 4">
    <name type="scientific">Streptomyces telluris</name>
    <dbReference type="NCBI Taxonomy" id="2720021"/>
    <lineage>
        <taxon>Bacteria</taxon>
        <taxon>Bacillati</taxon>
        <taxon>Actinomycetota</taxon>
        <taxon>Actinomycetes</taxon>
        <taxon>Kitasatosporales</taxon>
        <taxon>Streptomycetaceae</taxon>
        <taxon>Streptomyces</taxon>
    </lineage>
</organism>
<dbReference type="EMBL" id="JANIID010000032">
    <property type="protein sequence ID" value="MCQ8773661.1"/>
    <property type="molecule type" value="Genomic_DNA"/>
</dbReference>
<name>A0A9X2LKY2_9ACTN</name>
<comment type="caution">
    <text evidence="3">The sequence shown here is derived from an EMBL/GenBank/DDBJ whole genome shotgun (WGS) entry which is preliminary data.</text>
</comment>
<proteinExistence type="predicted"/>
<accession>A0A9X2LKY2</accession>
<dbReference type="InterPro" id="IPR005149">
    <property type="entry name" value="Tscrpt_reg_PadR_N"/>
</dbReference>
<evidence type="ECO:0000313" key="3">
    <source>
        <dbReference type="EMBL" id="MCQ8773661.1"/>
    </source>
</evidence>
<dbReference type="Pfam" id="PF03551">
    <property type="entry name" value="PadR"/>
    <property type="match status" value="1"/>
</dbReference>
<dbReference type="SUPFAM" id="SSF46785">
    <property type="entry name" value="Winged helix' DNA-binding domain"/>
    <property type="match status" value="1"/>
</dbReference>
<feature type="domain" description="Transcription regulator PadR N-terminal" evidence="2">
    <location>
        <begin position="12"/>
        <end position="65"/>
    </location>
</feature>
<dbReference type="InterPro" id="IPR036390">
    <property type="entry name" value="WH_DNA-bd_sf"/>
</dbReference>
<dbReference type="Proteomes" id="UP001142374">
    <property type="component" value="Unassembled WGS sequence"/>
</dbReference>